<proteinExistence type="predicted"/>
<dbReference type="Proteomes" id="UP000814128">
    <property type="component" value="Unassembled WGS sequence"/>
</dbReference>
<reference evidence="1" key="1">
    <citation type="submission" date="2021-02" db="EMBL/GenBank/DDBJ databases">
        <authorList>
            <consortium name="DOE Joint Genome Institute"/>
            <person name="Ahrendt S."/>
            <person name="Looney B.P."/>
            <person name="Miyauchi S."/>
            <person name="Morin E."/>
            <person name="Drula E."/>
            <person name="Courty P.E."/>
            <person name="Chicoki N."/>
            <person name="Fauchery L."/>
            <person name="Kohler A."/>
            <person name="Kuo A."/>
            <person name="Labutti K."/>
            <person name="Pangilinan J."/>
            <person name="Lipzen A."/>
            <person name="Riley R."/>
            <person name="Andreopoulos W."/>
            <person name="He G."/>
            <person name="Johnson J."/>
            <person name="Barry K.W."/>
            <person name="Grigoriev I.V."/>
            <person name="Nagy L."/>
            <person name="Hibbett D."/>
            <person name="Henrissat B."/>
            <person name="Matheny P.B."/>
            <person name="Labbe J."/>
            <person name="Martin F."/>
        </authorList>
    </citation>
    <scope>NUCLEOTIDE SEQUENCE</scope>
    <source>
        <strain evidence="1">EC-137</strain>
    </source>
</reference>
<protein>
    <submittedName>
        <fullName evidence="1">Uncharacterized protein</fullName>
    </submittedName>
</protein>
<name>A0ACB8QLW8_9AGAM</name>
<gene>
    <name evidence="1" type="ORF">K488DRAFT_85650</name>
</gene>
<keyword evidence="2" id="KW-1185">Reference proteome</keyword>
<organism evidence="1 2">
    <name type="scientific">Vararia minispora EC-137</name>
    <dbReference type="NCBI Taxonomy" id="1314806"/>
    <lineage>
        <taxon>Eukaryota</taxon>
        <taxon>Fungi</taxon>
        <taxon>Dikarya</taxon>
        <taxon>Basidiomycota</taxon>
        <taxon>Agaricomycotina</taxon>
        <taxon>Agaricomycetes</taxon>
        <taxon>Russulales</taxon>
        <taxon>Lachnocladiaceae</taxon>
        <taxon>Vararia</taxon>
    </lineage>
</organism>
<accession>A0ACB8QLW8</accession>
<comment type="caution">
    <text evidence="1">The sequence shown here is derived from an EMBL/GenBank/DDBJ whole genome shotgun (WGS) entry which is preliminary data.</text>
</comment>
<evidence type="ECO:0000313" key="1">
    <source>
        <dbReference type="EMBL" id="KAI0032677.1"/>
    </source>
</evidence>
<evidence type="ECO:0000313" key="2">
    <source>
        <dbReference type="Proteomes" id="UP000814128"/>
    </source>
</evidence>
<reference evidence="1" key="2">
    <citation type="journal article" date="2022" name="New Phytol.">
        <title>Evolutionary transition to the ectomycorrhizal habit in the genomes of a hyperdiverse lineage of mushroom-forming fungi.</title>
        <authorList>
            <person name="Looney B."/>
            <person name="Miyauchi S."/>
            <person name="Morin E."/>
            <person name="Drula E."/>
            <person name="Courty P.E."/>
            <person name="Kohler A."/>
            <person name="Kuo A."/>
            <person name="LaButti K."/>
            <person name="Pangilinan J."/>
            <person name="Lipzen A."/>
            <person name="Riley R."/>
            <person name="Andreopoulos W."/>
            <person name="He G."/>
            <person name="Johnson J."/>
            <person name="Nolan M."/>
            <person name="Tritt A."/>
            <person name="Barry K.W."/>
            <person name="Grigoriev I.V."/>
            <person name="Nagy L.G."/>
            <person name="Hibbett D."/>
            <person name="Henrissat B."/>
            <person name="Matheny P.B."/>
            <person name="Labbe J."/>
            <person name="Martin F.M."/>
        </authorList>
    </citation>
    <scope>NUCLEOTIDE SEQUENCE</scope>
    <source>
        <strain evidence="1">EC-137</strain>
    </source>
</reference>
<sequence length="165" mass="18515">MPSFYHPIDRRNLSISTVASLVFGDEDDDEDEDIRPDVESEYMLIPSPDSTLPSPRSSVIPLIYHQLPELSSWASHLTPEYEEEDDHLHEPEPEPRLLDASGTIFTRRGIENLGGLIFTLTAMVCIMIVPAVVRFSSVHFSQAWTDRMYAPGWISGPGIYPVNAS</sequence>
<dbReference type="EMBL" id="MU273539">
    <property type="protein sequence ID" value="KAI0032677.1"/>
    <property type="molecule type" value="Genomic_DNA"/>
</dbReference>